<keyword evidence="3" id="KW-1185">Reference proteome</keyword>
<proteinExistence type="predicted"/>
<protein>
    <submittedName>
        <fullName evidence="2">Uncharacterized protein</fullName>
    </submittedName>
</protein>
<feature type="region of interest" description="Disordered" evidence="1">
    <location>
        <begin position="71"/>
        <end position="93"/>
    </location>
</feature>
<accession>A0A7V8VF02</accession>
<evidence type="ECO:0000313" key="2">
    <source>
        <dbReference type="EMBL" id="MBA2226751.1"/>
    </source>
</evidence>
<dbReference type="AlphaFoldDB" id="A0A7V8VF02"/>
<comment type="caution">
    <text evidence="2">The sequence shown here is derived from an EMBL/GenBank/DDBJ whole genome shotgun (WGS) entry which is preliminary data.</text>
</comment>
<dbReference type="Proteomes" id="UP000542342">
    <property type="component" value="Unassembled WGS sequence"/>
</dbReference>
<dbReference type="EMBL" id="JACEFB010000007">
    <property type="protein sequence ID" value="MBA2226751.1"/>
    <property type="molecule type" value="Genomic_DNA"/>
</dbReference>
<sequence length="93" mass="11118">MNEVRKTLSQISSEQREMRKEFQDRLYGLAEIKITEIKERLENISCDLHKIIYKLKKINIKIMHYDKTKEIENSDNKYKTDSNSNHNSDDVAK</sequence>
<reference evidence="2 3" key="1">
    <citation type="submission" date="2020-07" db="EMBL/GenBank/DDBJ databases">
        <title>Thermogemmata thermophila gen. nov., sp. nov., a novel moderate thermophilic planctomycete from a Kamchatka hot spring.</title>
        <authorList>
            <person name="Elcheninov A.G."/>
            <person name="Podosokorskaya O.A."/>
            <person name="Kovaleva O.L."/>
            <person name="Novikov A."/>
            <person name="Bonch-Osmolovskaya E.A."/>
            <person name="Toshchakov S.V."/>
            <person name="Kublanov I.V."/>
        </authorList>
    </citation>
    <scope>NUCLEOTIDE SEQUENCE [LARGE SCALE GENOMIC DNA]</scope>
    <source>
        <strain evidence="2 3">2918</strain>
    </source>
</reference>
<gene>
    <name evidence="2" type="ORF">H0921_11325</name>
</gene>
<organism evidence="2 3">
    <name type="scientific">Thermogemmata fonticola</name>
    <dbReference type="NCBI Taxonomy" id="2755323"/>
    <lineage>
        <taxon>Bacteria</taxon>
        <taxon>Pseudomonadati</taxon>
        <taxon>Planctomycetota</taxon>
        <taxon>Planctomycetia</taxon>
        <taxon>Gemmatales</taxon>
        <taxon>Gemmataceae</taxon>
        <taxon>Thermogemmata</taxon>
    </lineage>
</organism>
<evidence type="ECO:0000256" key="1">
    <source>
        <dbReference type="SAM" id="MobiDB-lite"/>
    </source>
</evidence>
<feature type="compositionally biased region" description="Basic and acidic residues" evidence="1">
    <location>
        <begin position="71"/>
        <end position="80"/>
    </location>
</feature>
<dbReference type="RefSeq" id="WP_194538191.1">
    <property type="nucleotide sequence ID" value="NZ_JACEFB010000007.1"/>
</dbReference>
<name>A0A7V8VF02_9BACT</name>
<evidence type="ECO:0000313" key="3">
    <source>
        <dbReference type="Proteomes" id="UP000542342"/>
    </source>
</evidence>